<dbReference type="CDD" id="cd06253">
    <property type="entry name" value="M14_ASTE_ASPA-like"/>
    <property type="match status" value="1"/>
</dbReference>
<dbReference type="GO" id="GO:0016788">
    <property type="term" value="F:hydrolase activity, acting on ester bonds"/>
    <property type="evidence" value="ECO:0007669"/>
    <property type="project" value="InterPro"/>
</dbReference>
<dbReference type="OrthoDB" id="9782876at2"/>
<keyword evidence="2" id="KW-0479">Metal-binding</keyword>
<protein>
    <submittedName>
        <fullName evidence="6">Ectoine utilization protein EutE</fullName>
    </submittedName>
</protein>
<dbReference type="Proteomes" id="UP000095621">
    <property type="component" value="Unassembled WGS sequence"/>
</dbReference>
<gene>
    <name evidence="6" type="ORF">ERS852490_02972</name>
</gene>
<dbReference type="PANTHER" id="PTHR37326">
    <property type="entry name" value="BLL3975 PROTEIN"/>
    <property type="match status" value="1"/>
</dbReference>
<dbReference type="EMBL" id="CZBU01000008">
    <property type="protein sequence ID" value="CUQ79308.1"/>
    <property type="molecule type" value="Genomic_DNA"/>
</dbReference>
<reference evidence="6 7" key="1">
    <citation type="submission" date="2015-09" db="EMBL/GenBank/DDBJ databases">
        <authorList>
            <consortium name="Pathogen Informatics"/>
        </authorList>
    </citation>
    <scope>NUCLEOTIDE SEQUENCE [LARGE SCALE GENOMIC DNA]</scope>
    <source>
        <strain evidence="6 7">2789STDY5834875</strain>
    </source>
</reference>
<proteinExistence type="predicted"/>
<sequence length="311" mass="35121">MKKEIIYSLKGIYREDYQIEGYRFGVGEKSACIVGALRGNEIQQLYICSQLVKALKELEAHGSISHNHEILVIPSVNRFSMNVGKRFWPTDNSDINRAFPGDVNGDTTKQIAGTLFDRIKGYSYGIHFASFYMPGDFIPHVKMMDTGFQSASLANLFGLQYVVIRKPKPMDTVTLNYNWQMNGTNAFSIYTNSTDMIDEKSARQAVSSVLRFLTRMGILKYNNHSGYIASVINEFDLMAVKTYDAGFYKRLKEPGDPVYHGELIAQILDPCEGTVKSEIISQTDGIVFFAHTGPTVMGNQVVYKIIRRMHE</sequence>
<evidence type="ECO:0000256" key="2">
    <source>
        <dbReference type="ARBA" id="ARBA00022723"/>
    </source>
</evidence>
<name>A0A174Z527_9FIRM</name>
<organism evidence="6 7">
    <name type="scientific">Lachnospira eligens</name>
    <dbReference type="NCBI Taxonomy" id="39485"/>
    <lineage>
        <taxon>Bacteria</taxon>
        <taxon>Bacillati</taxon>
        <taxon>Bacillota</taxon>
        <taxon>Clostridia</taxon>
        <taxon>Lachnospirales</taxon>
        <taxon>Lachnospiraceae</taxon>
        <taxon>Lachnospira</taxon>
    </lineage>
</organism>
<evidence type="ECO:0000259" key="5">
    <source>
        <dbReference type="Pfam" id="PF24827"/>
    </source>
</evidence>
<evidence type="ECO:0000313" key="7">
    <source>
        <dbReference type="Proteomes" id="UP000095621"/>
    </source>
</evidence>
<evidence type="ECO:0000256" key="3">
    <source>
        <dbReference type="ARBA" id="ARBA00022801"/>
    </source>
</evidence>
<dbReference type="GO" id="GO:0046872">
    <property type="term" value="F:metal ion binding"/>
    <property type="evidence" value="ECO:0007669"/>
    <property type="project" value="UniProtKB-KW"/>
</dbReference>
<dbReference type="RefSeq" id="WP_055216777.1">
    <property type="nucleotide sequence ID" value="NZ_CZBU01000008.1"/>
</dbReference>
<evidence type="ECO:0000313" key="6">
    <source>
        <dbReference type="EMBL" id="CUQ79308.1"/>
    </source>
</evidence>
<feature type="domain" description="Succinylglutamate desuccinylase/Aspartoacylase catalytic" evidence="5">
    <location>
        <begin position="29"/>
        <end position="170"/>
    </location>
</feature>
<evidence type="ECO:0000256" key="4">
    <source>
        <dbReference type="ARBA" id="ARBA00022833"/>
    </source>
</evidence>
<dbReference type="PANTHER" id="PTHR37326:SF1">
    <property type="entry name" value="BLL3975 PROTEIN"/>
    <property type="match status" value="1"/>
</dbReference>
<accession>A0A174Z527</accession>
<dbReference type="InterPro" id="IPR055438">
    <property type="entry name" value="AstE_AspA_cat"/>
</dbReference>
<dbReference type="AlphaFoldDB" id="A0A174Z527"/>
<keyword evidence="3" id="KW-0378">Hydrolase</keyword>
<evidence type="ECO:0000256" key="1">
    <source>
        <dbReference type="ARBA" id="ARBA00001947"/>
    </source>
</evidence>
<dbReference type="InterPro" id="IPR053138">
    <property type="entry name" value="N-alpha-Ac-DABA_deacetylase"/>
</dbReference>
<dbReference type="Gene3D" id="3.40.630.10">
    <property type="entry name" value="Zn peptidases"/>
    <property type="match status" value="1"/>
</dbReference>
<dbReference type="SUPFAM" id="SSF53187">
    <property type="entry name" value="Zn-dependent exopeptidases"/>
    <property type="match status" value="1"/>
</dbReference>
<keyword evidence="4" id="KW-0862">Zinc</keyword>
<dbReference type="Pfam" id="PF24827">
    <property type="entry name" value="AstE_AspA_cat"/>
    <property type="match status" value="1"/>
</dbReference>
<comment type="cofactor">
    <cofactor evidence="1">
        <name>Zn(2+)</name>
        <dbReference type="ChEBI" id="CHEBI:29105"/>
    </cofactor>
</comment>